<sequence>MNADRTPGGPEINQSRLMWLEPDCSLTPMTRVRGGGVQCFSNDVDPSACGLNLAGQFYGREAIPQELISESLNGNAPFYLVWSNCDLTNLSHLNGIYLQRILKFRRGLTVRWRPDPDRPEVTFSFIIPLRRASVVTKICSGSSRC</sequence>
<comment type="caution">
    <text evidence="1">The sequence shown here is derived from an EMBL/GenBank/DDBJ whole genome shotgun (WGS) entry which is preliminary data.</text>
</comment>
<dbReference type="Proteomes" id="UP000519972">
    <property type="component" value="Unassembled WGS sequence"/>
</dbReference>
<proteinExistence type="predicted"/>
<accession>A0A7Y3SC79</accession>
<dbReference type="EMBL" id="JABFCN010000052">
    <property type="protein sequence ID" value="NNU40576.1"/>
    <property type="molecule type" value="Genomic_DNA"/>
</dbReference>
<evidence type="ECO:0000313" key="2">
    <source>
        <dbReference type="Proteomes" id="UP000519972"/>
    </source>
</evidence>
<name>A0A7Y3SC79_9HYPH</name>
<dbReference type="AlphaFoldDB" id="A0A7Y3SC79"/>
<dbReference type="RefSeq" id="WP_168317638.1">
    <property type="nucleotide sequence ID" value="NZ_JABFCN010000052.1"/>
</dbReference>
<gene>
    <name evidence="1" type="ORF">G9X64_29650</name>
</gene>
<protein>
    <submittedName>
        <fullName evidence="1">Uncharacterized protein</fullName>
    </submittedName>
</protein>
<keyword evidence="2" id="KW-1185">Reference proteome</keyword>
<evidence type="ECO:0000313" key="1">
    <source>
        <dbReference type="EMBL" id="NNU40576.1"/>
    </source>
</evidence>
<organism evidence="1 2">
    <name type="scientific">Rhizobium sophorae</name>
    <dbReference type="NCBI Taxonomy" id="1535242"/>
    <lineage>
        <taxon>Bacteria</taxon>
        <taxon>Pseudomonadati</taxon>
        <taxon>Pseudomonadota</taxon>
        <taxon>Alphaproteobacteria</taxon>
        <taxon>Hyphomicrobiales</taxon>
        <taxon>Rhizobiaceae</taxon>
        <taxon>Rhizobium/Agrobacterium group</taxon>
        <taxon>Rhizobium</taxon>
    </lineage>
</organism>
<reference evidence="1 2" key="1">
    <citation type="submission" date="2020-02" db="EMBL/GenBank/DDBJ databases">
        <authorList>
            <person name="Sun Q."/>
        </authorList>
    </citation>
    <scope>NUCLEOTIDE SEQUENCE [LARGE SCALE GENOMIC DNA]</scope>
    <source>
        <strain evidence="1 2">CCBAU 03386</strain>
    </source>
</reference>